<evidence type="ECO:0000256" key="5">
    <source>
        <dbReference type="ARBA" id="ARBA00022840"/>
    </source>
</evidence>
<name>A0AAW1UEQ8_9CUCU</name>
<dbReference type="GO" id="GO:0005524">
    <property type="term" value="F:ATP binding"/>
    <property type="evidence" value="ECO:0007669"/>
    <property type="project" value="UniProtKB-KW"/>
</dbReference>
<dbReference type="PROSITE" id="PS50011">
    <property type="entry name" value="PROTEIN_KINASE_DOM"/>
    <property type="match status" value="1"/>
</dbReference>
<gene>
    <name evidence="7" type="ORF">WA026_019434</name>
</gene>
<evidence type="ECO:0000256" key="4">
    <source>
        <dbReference type="ARBA" id="ARBA00022777"/>
    </source>
</evidence>
<keyword evidence="3" id="KW-0547">Nucleotide-binding</keyword>
<comment type="caution">
    <text evidence="7">The sequence shown here is derived from an EMBL/GenBank/DDBJ whole genome shotgun (WGS) entry which is preliminary data.</text>
</comment>
<evidence type="ECO:0000259" key="6">
    <source>
        <dbReference type="PROSITE" id="PS50011"/>
    </source>
</evidence>
<dbReference type="PANTHER" id="PTHR24058">
    <property type="entry name" value="DUAL SPECIFICITY PROTEIN KINASE"/>
    <property type="match status" value="1"/>
</dbReference>
<dbReference type="EMBL" id="JARQZJ010000043">
    <property type="protein sequence ID" value="KAK9877754.1"/>
    <property type="molecule type" value="Genomic_DNA"/>
</dbReference>
<dbReference type="InterPro" id="IPR011009">
    <property type="entry name" value="Kinase-like_dom_sf"/>
</dbReference>
<reference evidence="7 8" key="1">
    <citation type="submission" date="2023-03" db="EMBL/GenBank/DDBJ databases">
        <title>Genome insight into feeding habits of ladybird beetles.</title>
        <authorList>
            <person name="Li H.-S."/>
            <person name="Huang Y.-H."/>
            <person name="Pang H."/>
        </authorList>
    </citation>
    <scope>NUCLEOTIDE SEQUENCE [LARGE SCALE GENOMIC DNA]</scope>
    <source>
        <strain evidence="7">SYSU_2023b</strain>
        <tissue evidence="7">Whole body</tissue>
    </source>
</reference>
<keyword evidence="4" id="KW-0418">Kinase</keyword>
<dbReference type="InterPro" id="IPR050494">
    <property type="entry name" value="Ser_Thr_dual-spec_kinase"/>
</dbReference>
<dbReference type="SUPFAM" id="SSF56112">
    <property type="entry name" value="Protein kinase-like (PK-like)"/>
    <property type="match status" value="1"/>
</dbReference>
<dbReference type="Pfam" id="PF00069">
    <property type="entry name" value="Pkinase"/>
    <property type="match status" value="1"/>
</dbReference>
<dbReference type="AlphaFoldDB" id="A0AAW1UEQ8"/>
<evidence type="ECO:0000256" key="3">
    <source>
        <dbReference type="ARBA" id="ARBA00022741"/>
    </source>
</evidence>
<keyword evidence="8" id="KW-1185">Reference proteome</keyword>
<evidence type="ECO:0000313" key="7">
    <source>
        <dbReference type="EMBL" id="KAK9877754.1"/>
    </source>
</evidence>
<keyword evidence="1" id="KW-0723">Serine/threonine-protein kinase</keyword>
<sequence length="105" mass="12085">MDLCIQSRFYRAPEVILGLPYDSAIDMWSCGCILIELYIGTPPFGGHDEEDQMNRIVEVMEIPPQHLLDQGTSTKTFFQKMMPSKRYVQLNNILSSDNSLMRLQI</sequence>
<dbReference type="Gene3D" id="1.10.510.10">
    <property type="entry name" value="Transferase(Phosphotransferase) domain 1"/>
    <property type="match status" value="1"/>
</dbReference>
<keyword evidence="5" id="KW-0067">ATP-binding</keyword>
<dbReference type="GO" id="GO:0004674">
    <property type="term" value="F:protein serine/threonine kinase activity"/>
    <property type="evidence" value="ECO:0007669"/>
    <property type="project" value="UniProtKB-KW"/>
</dbReference>
<accession>A0AAW1UEQ8</accession>
<feature type="domain" description="Protein kinase" evidence="6">
    <location>
        <begin position="1"/>
        <end position="105"/>
    </location>
</feature>
<evidence type="ECO:0000256" key="1">
    <source>
        <dbReference type="ARBA" id="ARBA00022527"/>
    </source>
</evidence>
<proteinExistence type="predicted"/>
<evidence type="ECO:0000313" key="8">
    <source>
        <dbReference type="Proteomes" id="UP001431783"/>
    </source>
</evidence>
<keyword evidence="2" id="KW-0808">Transferase</keyword>
<organism evidence="7 8">
    <name type="scientific">Henosepilachna vigintioctopunctata</name>
    <dbReference type="NCBI Taxonomy" id="420089"/>
    <lineage>
        <taxon>Eukaryota</taxon>
        <taxon>Metazoa</taxon>
        <taxon>Ecdysozoa</taxon>
        <taxon>Arthropoda</taxon>
        <taxon>Hexapoda</taxon>
        <taxon>Insecta</taxon>
        <taxon>Pterygota</taxon>
        <taxon>Neoptera</taxon>
        <taxon>Endopterygota</taxon>
        <taxon>Coleoptera</taxon>
        <taxon>Polyphaga</taxon>
        <taxon>Cucujiformia</taxon>
        <taxon>Coccinelloidea</taxon>
        <taxon>Coccinellidae</taxon>
        <taxon>Epilachninae</taxon>
        <taxon>Epilachnini</taxon>
        <taxon>Henosepilachna</taxon>
    </lineage>
</organism>
<dbReference type="Proteomes" id="UP001431783">
    <property type="component" value="Unassembled WGS sequence"/>
</dbReference>
<protein>
    <recommendedName>
        <fullName evidence="6">Protein kinase domain-containing protein</fullName>
    </recommendedName>
</protein>
<dbReference type="InterPro" id="IPR000719">
    <property type="entry name" value="Prot_kinase_dom"/>
</dbReference>
<evidence type="ECO:0000256" key="2">
    <source>
        <dbReference type="ARBA" id="ARBA00022679"/>
    </source>
</evidence>